<comment type="caution">
    <text evidence="2">The sequence shown here is derived from an EMBL/GenBank/DDBJ whole genome shotgun (WGS) entry which is preliminary data.</text>
</comment>
<evidence type="ECO:0000313" key="2">
    <source>
        <dbReference type="EMBL" id="ETO01532.1"/>
    </source>
</evidence>
<protein>
    <submittedName>
        <fullName evidence="2">Uncharacterized protein</fullName>
    </submittedName>
</protein>
<dbReference type="EMBL" id="ASPP01038026">
    <property type="protein sequence ID" value="ETO01532.1"/>
    <property type="molecule type" value="Genomic_DNA"/>
</dbReference>
<gene>
    <name evidence="2" type="ORF">RFI_35908</name>
</gene>
<evidence type="ECO:0000256" key="1">
    <source>
        <dbReference type="SAM" id="MobiDB-lite"/>
    </source>
</evidence>
<dbReference type="AlphaFoldDB" id="X6LK69"/>
<evidence type="ECO:0000313" key="3">
    <source>
        <dbReference type="Proteomes" id="UP000023152"/>
    </source>
</evidence>
<name>X6LK69_RETFI</name>
<reference evidence="2 3" key="1">
    <citation type="journal article" date="2013" name="Curr. Biol.">
        <title>The Genome of the Foraminiferan Reticulomyxa filosa.</title>
        <authorList>
            <person name="Glockner G."/>
            <person name="Hulsmann N."/>
            <person name="Schleicher M."/>
            <person name="Noegel A.A."/>
            <person name="Eichinger L."/>
            <person name="Gallinger C."/>
            <person name="Pawlowski J."/>
            <person name="Sierra R."/>
            <person name="Euteneuer U."/>
            <person name="Pillet L."/>
            <person name="Moustafa A."/>
            <person name="Platzer M."/>
            <person name="Groth M."/>
            <person name="Szafranski K."/>
            <person name="Schliwa M."/>
        </authorList>
    </citation>
    <scope>NUCLEOTIDE SEQUENCE [LARGE SCALE GENOMIC DNA]</scope>
</reference>
<feature type="compositionally biased region" description="Polar residues" evidence="1">
    <location>
        <begin position="1"/>
        <end position="19"/>
    </location>
</feature>
<feature type="compositionally biased region" description="Polar residues" evidence="1">
    <location>
        <begin position="88"/>
        <end position="112"/>
    </location>
</feature>
<organism evidence="2 3">
    <name type="scientific">Reticulomyxa filosa</name>
    <dbReference type="NCBI Taxonomy" id="46433"/>
    <lineage>
        <taxon>Eukaryota</taxon>
        <taxon>Sar</taxon>
        <taxon>Rhizaria</taxon>
        <taxon>Retaria</taxon>
        <taxon>Foraminifera</taxon>
        <taxon>Monothalamids</taxon>
        <taxon>Reticulomyxidae</taxon>
        <taxon>Reticulomyxa</taxon>
    </lineage>
</organism>
<dbReference type="Proteomes" id="UP000023152">
    <property type="component" value="Unassembled WGS sequence"/>
</dbReference>
<proteinExistence type="predicted"/>
<keyword evidence="3" id="KW-1185">Reference proteome</keyword>
<accession>X6LK69</accession>
<sequence length="112" mass="12483">MTTLLASDSIENTSKSSNEQDIEVLSEYEFLSQPVEITEEHRDNLGQTFEVSGTQLEQSILGLEMDTETIPDKQRPVSKGNASLEWNAKNTSRLSPPQTPQQKANEIETTIS</sequence>
<feature type="region of interest" description="Disordered" evidence="1">
    <location>
        <begin position="67"/>
        <end position="112"/>
    </location>
</feature>
<feature type="region of interest" description="Disordered" evidence="1">
    <location>
        <begin position="1"/>
        <end position="21"/>
    </location>
</feature>